<dbReference type="Proteomes" id="UP000005741">
    <property type="component" value="Chromosome"/>
</dbReference>
<reference evidence="1 2" key="1">
    <citation type="submission" date="2011-10" db="EMBL/GenBank/DDBJ databases">
        <title>The Improved High-Quality Draft genome of Methanoplanus limicola DSM 2279.</title>
        <authorList>
            <consortium name="US DOE Joint Genome Institute (JGI-PGF)"/>
            <person name="Lucas S."/>
            <person name="Copeland A."/>
            <person name="Lapidus A."/>
            <person name="Glavina del Rio T."/>
            <person name="Dalin E."/>
            <person name="Tice H."/>
            <person name="Bruce D."/>
            <person name="Goodwin L."/>
            <person name="Pitluck S."/>
            <person name="Peters L."/>
            <person name="Mikhailova N."/>
            <person name="Lu M."/>
            <person name="Kyrpides N."/>
            <person name="Mavromatis K."/>
            <person name="Ivanova N."/>
            <person name="Markowitz V."/>
            <person name="Cheng J.-F."/>
            <person name="Hugenholtz P."/>
            <person name="Woyke T."/>
            <person name="Wu D."/>
            <person name="Wirth R."/>
            <person name="Brambilla E.-M."/>
            <person name="Klenk H.-P."/>
            <person name="Eisen J.A."/>
        </authorList>
    </citation>
    <scope>NUCLEOTIDE SEQUENCE [LARGE SCALE GENOMIC DNA]</scope>
    <source>
        <strain evidence="1 2">DSM 2279</strain>
    </source>
</reference>
<evidence type="ECO:0000313" key="2">
    <source>
        <dbReference type="Proteomes" id="UP000005741"/>
    </source>
</evidence>
<proteinExistence type="predicted"/>
<sequence>MPEYKINPGIIRESLNELKIIQSWIKNIGINPENPQIILIGGWAVDAYNSWYGSVDIDIITTSDIRNDLKYYLRKKHGYLESRRELQMPSGIEKNTDYGKIIIDFIPKGLNQPFEGQDIPFHFSITEGNVTLKSIRNTCSMYIPTRTILIFLKLKAAWDRNFRVENNSSNDPDWDRSKLIKDYADILALLDPKSSGYETNLDKLGDLFDKYPFLLQTLFKIQYSREALERYGRLEKPEIKHIFDHLDNYFR</sequence>
<organism evidence="1 2">
    <name type="scientific">Methanoplanus limicola DSM 2279</name>
    <dbReference type="NCBI Taxonomy" id="937775"/>
    <lineage>
        <taxon>Archaea</taxon>
        <taxon>Methanobacteriati</taxon>
        <taxon>Methanobacteriota</taxon>
        <taxon>Stenosarchaea group</taxon>
        <taxon>Methanomicrobia</taxon>
        <taxon>Methanomicrobiales</taxon>
        <taxon>Methanomicrobiaceae</taxon>
        <taxon>Methanoplanus</taxon>
    </lineage>
</organism>
<dbReference type="RefSeq" id="WP_004078545.1">
    <property type="nucleotide sequence ID" value="NZ_CM001436.1"/>
</dbReference>
<gene>
    <name evidence="1" type="ORF">Metlim_2228</name>
</gene>
<accession>H1Z1E2</accession>
<dbReference type="AlphaFoldDB" id="H1Z1E2"/>
<dbReference type="HOGENOM" id="CLU_1109504_0_0_2"/>
<dbReference type="OrthoDB" id="146522at2157"/>
<name>H1Z1E2_9EURY</name>
<dbReference type="EMBL" id="CM001436">
    <property type="protein sequence ID" value="EHQ36289.1"/>
    <property type="molecule type" value="Genomic_DNA"/>
</dbReference>
<dbReference type="InParanoid" id="H1Z1E2"/>
<protein>
    <submittedName>
        <fullName evidence="1">Uncharacterized protein</fullName>
    </submittedName>
</protein>
<evidence type="ECO:0000313" key="1">
    <source>
        <dbReference type="EMBL" id="EHQ36289.1"/>
    </source>
</evidence>
<keyword evidence="2" id="KW-1185">Reference proteome</keyword>